<evidence type="ECO:0000313" key="9">
    <source>
        <dbReference type="WBParaSite" id="SBAD_0000089101-mRNA-1"/>
    </source>
</evidence>
<evidence type="ECO:0000313" key="7">
    <source>
        <dbReference type="EMBL" id="VDO92410.1"/>
    </source>
</evidence>
<dbReference type="InterPro" id="IPR042216">
    <property type="entry name" value="MitoNEET_CISD"/>
</dbReference>
<dbReference type="Gene3D" id="3.40.5.90">
    <property type="entry name" value="CDGSH iron-sulfur domain, mitoNEET-type"/>
    <property type="match status" value="2"/>
</dbReference>
<evidence type="ECO:0000256" key="5">
    <source>
        <dbReference type="ARBA" id="ARBA00034078"/>
    </source>
</evidence>
<name>A0A183IB74_9BILA</name>
<evidence type="ECO:0000313" key="8">
    <source>
        <dbReference type="Proteomes" id="UP000270296"/>
    </source>
</evidence>
<organism evidence="9">
    <name type="scientific">Soboliphyme baturini</name>
    <dbReference type="NCBI Taxonomy" id="241478"/>
    <lineage>
        <taxon>Eukaryota</taxon>
        <taxon>Metazoa</taxon>
        <taxon>Ecdysozoa</taxon>
        <taxon>Nematoda</taxon>
        <taxon>Enoplea</taxon>
        <taxon>Dorylaimia</taxon>
        <taxon>Dioctophymatida</taxon>
        <taxon>Dioctophymatoidea</taxon>
        <taxon>Soboliphymatidae</taxon>
        <taxon>Soboliphyme</taxon>
    </lineage>
</organism>
<reference evidence="7 8" key="2">
    <citation type="submission" date="2018-11" db="EMBL/GenBank/DDBJ databases">
        <authorList>
            <consortium name="Pathogen Informatics"/>
        </authorList>
    </citation>
    <scope>NUCLEOTIDE SEQUENCE [LARGE SCALE GENOMIC DNA]</scope>
</reference>
<dbReference type="OrthoDB" id="15717at2759"/>
<comment type="cofactor">
    <cofactor evidence="5">
        <name>[2Fe-2S] cluster</name>
        <dbReference type="ChEBI" id="CHEBI:190135"/>
    </cofactor>
</comment>
<sequence length="155" mass="18137">MSGRSLSFVKYFGRWYSNKTGWGPNREYKRGKMFVGVVRHPLVYYAVFDKKPEEHYGLQGYNHLLPAKGKVYDRKPVKFLMLKDKKYAWCSCGFSHNQPFCDGSHNRESTDCRPVRYIPEKDEERWFCNCKQTSNRPFCDGTHSKLSTTSVLPSS</sequence>
<dbReference type="WBParaSite" id="SBAD_0000089101-mRNA-1">
    <property type="protein sequence ID" value="SBAD_0000089101-mRNA-1"/>
    <property type="gene ID" value="SBAD_0000089101"/>
</dbReference>
<dbReference type="InterPro" id="IPR018967">
    <property type="entry name" value="FeS-contain_CDGSH-typ"/>
</dbReference>
<dbReference type="GO" id="GO:0046872">
    <property type="term" value="F:metal ion binding"/>
    <property type="evidence" value="ECO:0007669"/>
    <property type="project" value="UniProtKB-KW"/>
</dbReference>
<dbReference type="Proteomes" id="UP000270296">
    <property type="component" value="Unassembled WGS sequence"/>
</dbReference>
<dbReference type="GO" id="GO:0051537">
    <property type="term" value="F:2 iron, 2 sulfur cluster binding"/>
    <property type="evidence" value="ECO:0007669"/>
    <property type="project" value="UniProtKB-KW"/>
</dbReference>
<dbReference type="SMART" id="SM00704">
    <property type="entry name" value="ZnF_CDGSH"/>
    <property type="match status" value="2"/>
</dbReference>
<dbReference type="AlphaFoldDB" id="A0A183IB74"/>
<accession>A0A183IB74</accession>
<keyword evidence="1" id="KW-0001">2Fe-2S</keyword>
<protein>
    <submittedName>
        <fullName evidence="9">CDGSH iron-sulfur domain-containing protein 3, mitochondrial</fullName>
    </submittedName>
</protein>
<evidence type="ECO:0000256" key="4">
    <source>
        <dbReference type="ARBA" id="ARBA00023014"/>
    </source>
</evidence>
<evidence type="ECO:0000259" key="6">
    <source>
        <dbReference type="SMART" id="SM00704"/>
    </source>
</evidence>
<dbReference type="EMBL" id="UZAM01006646">
    <property type="protein sequence ID" value="VDO92410.1"/>
    <property type="molecule type" value="Genomic_DNA"/>
</dbReference>
<dbReference type="PANTHER" id="PTHR46491">
    <property type="entry name" value="CDGSH IRON SULFUR DOMAIN PROTEIN HOMOLOG"/>
    <property type="match status" value="1"/>
</dbReference>
<dbReference type="Pfam" id="PF09360">
    <property type="entry name" value="zf-CDGSH"/>
    <property type="match status" value="1"/>
</dbReference>
<keyword evidence="2" id="KW-0479">Metal-binding</keyword>
<keyword evidence="8" id="KW-1185">Reference proteome</keyword>
<feature type="domain" description="Iron-binding zinc finger CDGSH type" evidence="6">
    <location>
        <begin position="74"/>
        <end position="111"/>
    </location>
</feature>
<evidence type="ECO:0000256" key="1">
    <source>
        <dbReference type="ARBA" id="ARBA00022714"/>
    </source>
</evidence>
<dbReference type="InterPro" id="IPR052950">
    <property type="entry name" value="CISD"/>
</dbReference>
<feature type="domain" description="Iron-binding zinc finger CDGSH type" evidence="6">
    <location>
        <begin position="112"/>
        <end position="149"/>
    </location>
</feature>
<keyword evidence="4" id="KW-0411">Iron-sulfur</keyword>
<proteinExistence type="predicted"/>
<dbReference type="GO" id="GO:0005739">
    <property type="term" value="C:mitochondrion"/>
    <property type="evidence" value="ECO:0007669"/>
    <property type="project" value="TreeGrafter"/>
</dbReference>
<evidence type="ECO:0000256" key="2">
    <source>
        <dbReference type="ARBA" id="ARBA00022723"/>
    </source>
</evidence>
<gene>
    <name evidence="7" type="ORF">SBAD_LOCUS868</name>
</gene>
<evidence type="ECO:0000256" key="3">
    <source>
        <dbReference type="ARBA" id="ARBA00023004"/>
    </source>
</evidence>
<reference evidence="9" key="1">
    <citation type="submission" date="2016-06" db="UniProtKB">
        <authorList>
            <consortium name="WormBaseParasite"/>
        </authorList>
    </citation>
    <scope>IDENTIFICATION</scope>
</reference>
<dbReference type="PANTHER" id="PTHR46491:SF3">
    <property type="entry name" value="CDGSH IRON-SULFUR DOMAIN-CONTAINING PROTEIN 3, MITOCHONDRIAL"/>
    <property type="match status" value="1"/>
</dbReference>
<keyword evidence="3" id="KW-0408">Iron</keyword>